<dbReference type="Proteomes" id="UP001165121">
    <property type="component" value="Unassembled WGS sequence"/>
</dbReference>
<dbReference type="SMART" id="SM00915">
    <property type="entry name" value="Jacalin"/>
    <property type="match status" value="2"/>
</dbReference>
<feature type="region of interest" description="Disordered" evidence="1">
    <location>
        <begin position="388"/>
        <end position="450"/>
    </location>
</feature>
<dbReference type="Pfam" id="PF01419">
    <property type="entry name" value="Jacalin"/>
    <property type="match status" value="2"/>
</dbReference>
<dbReference type="AlphaFoldDB" id="A0A9W6XQK8"/>
<dbReference type="InterPro" id="IPR001229">
    <property type="entry name" value="Jacalin-like_lectin_dom"/>
</dbReference>
<protein>
    <submittedName>
        <fullName evidence="3">Unnamed protein product</fullName>
    </submittedName>
</protein>
<name>A0A9W6XQK8_9STRA</name>
<feature type="domain" description="Jacalin-type lectin" evidence="2">
    <location>
        <begin position="246"/>
        <end position="378"/>
    </location>
</feature>
<comment type="caution">
    <text evidence="3">The sequence shown here is derived from an EMBL/GenBank/DDBJ whole genome shotgun (WGS) entry which is preliminary data.</text>
</comment>
<feature type="compositionally biased region" description="Pro residues" evidence="1">
    <location>
        <begin position="180"/>
        <end position="194"/>
    </location>
</feature>
<accession>A0A9W6XQK8</accession>
<dbReference type="InterPro" id="IPR036404">
    <property type="entry name" value="Jacalin-like_lectin_dom_sf"/>
</dbReference>
<dbReference type="Gene3D" id="2.100.10.30">
    <property type="entry name" value="Jacalin-like lectin domain"/>
    <property type="match status" value="2"/>
</dbReference>
<dbReference type="PANTHER" id="PTHR47293:SF66">
    <property type="entry name" value="JACALIN-RELATED LECTIN 11-RELATED"/>
    <property type="match status" value="1"/>
</dbReference>
<evidence type="ECO:0000313" key="3">
    <source>
        <dbReference type="EMBL" id="GMF43689.1"/>
    </source>
</evidence>
<dbReference type="SUPFAM" id="SSF51101">
    <property type="entry name" value="Mannose-binding lectins"/>
    <property type="match status" value="2"/>
</dbReference>
<sequence length="450" mass="46167">MRGFYAKESQAAIPHVSLVRYIFSNDSVQLSESFGGPHGTEFSDQASVSAGQAVSSITIRAGERVDGISLEVTAPKASVFNHGGAGGTANSLKLAAGEYITSMEAHWGKKSGRTRIFYLSFGTSAGNSVSGGSMTEDKNTVTAPEGFQLGGFFGRGGDEIDSLGAIWARIAAETTAPATKAPPAPTKAPDPPKPVGSGSIATSESSAATTEGSTSKPEDPAAPTEVPAADPVEKPASGKDAPSAEPVDKPALGKDPPAKPATTISVEDSVQLSESFGELMAPTPKATTFDHGGSGGKKNTLTLAKDEYITSMEVHWGKKAGRTHIFYLSFGTSARNSVFGGTQTEDKNSVTAPKGFQLGGFFGRDGDELDSLGAIWTSIEVVTAAPTEAPAPAPAPKADETPGTVKPAGTPKSPKSGVKTTRAVILSESFGGPHSAINSPISPQLPRHKL</sequence>
<evidence type="ECO:0000256" key="1">
    <source>
        <dbReference type="SAM" id="MobiDB-lite"/>
    </source>
</evidence>
<feature type="region of interest" description="Disordered" evidence="1">
    <location>
        <begin position="176"/>
        <end position="264"/>
    </location>
</feature>
<proteinExistence type="predicted"/>
<dbReference type="OrthoDB" id="129055at2759"/>
<keyword evidence="4" id="KW-1185">Reference proteome</keyword>
<dbReference type="PANTHER" id="PTHR47293">
    <property type="entry name" value="JACALIN-RELATED LECTIN 3"/>
    <property type="match status" value="1"/>
</dbReference>
<dbReference type="CDD" id="cd09615">
    <property type="entry name" value="Jacalin_EEP"/>
    <property type="match status" value="1"/>
</dbReference>
<gene>
    <name evidence="3" type="ORF">Pfra01_001487300</name>
</gene>
<dbReference type="EMBL" id="BSXT01001580">
    <property type="protein sequence ID" value="GMF43689.1"/>
    <property type="molecule type" value="Genomic_DNA"/>
</dbReference>
<evidence type="ECO:0000313" key="4">
    <source>
        <dbReference type="Proteomes" id="UP001165121"/>
    </source>
</evidence>
<dbReference type="PROSITE" id="PS51752">
    <property type="entry name" value="JACALIN_LECTIN"/>
    <property type="match status" value="2"/>
</dbReference>
<feature type="compositionally biased region" description="Low complexity" evidence="1">
    <location>
        <begin position="196"/>
        <end position="215"/>
    </location>
</feature>
<reference evidence="3" key="1">
    <citation type="submission" date="2023-04" db="EMBL/GenBank/DDBJ databases">
        <title>Phytophthora fragariaefolia NBRC 109709.</title>
        <authorList>
            <person name="Ichikawa N."/>
            <person name="Sato H."/>
            <person name="Tonouchi N."/>
        </authorList>
    </citation>
    <scope>NUCLEOTIDE SEQUENCE</scope>
    <source>
        <strain evidence="3">NBRC 109709</strain>
    </source>
</reference>
<feature type="region of interest" description="Disordered" evidence="1">
    <location>
        <begin position="278"/>
        <end position="300"/>
    </location>
</feature>
<feature type="domain" description="Jacalin-type lectin" evidence="2">
    <location>
        <begin position="28"/>
        <end position="169"/>
    </location>
</feature>
<evidence type="ECO:0000259" key="2">
    <source>
        <dbReference type="PROSITE" id="PS51752"/>
    </source>
</evidence>
<organism evidence="3 4">
    <name type="scientific">Phytophthora fragariaefolia</name>
    <dbReference type="NCBI Taxonomy" id="1490495"/>
    <lineage>
        <taxon>Eukaryota</taxon>
        <taxon>Sar</taxon>
        <taxon>Stramenopiles</taxon>
        <taxon>Oomycota</taxon>
        <taxon>Peronosporomycetes</taxon>
        <taxon>Peronosporales</taxon>
        <taxon>Peronosporaceae</taxon>
        <taxon>Phytophthora</taxon>
    </lineage>
</organism>